<feature type="transmembrane region" description="Helical" evidence="2">
    <location>
        <begin position="31"/>
        <end position="58"/>
    </location>
</feature>
<name>A0A9Q1Q7D8_9CARY</name>
<protein>
    <submittedName>
        <fullName evidence="3">Uncharacterized protein</fullName>
    </submittedName>
</protein>
<gene>
    <name evidence="3" type="ORF">Cgig2_027694</name>
</gene>
<accession>A0A9Q1Q7D8</accession>
<keyword evidence="2" id="KW-0812">Transmembrane</keyword>
<sequence length="190" mass="20897">MAGTHPVVLGNWAFEIDDSAATVHRCIDYEAWMATFGVGCLILPYSVIAAIGVPLMAFPRCLDTKAMSEYVTRHFAWDQHGIAFLPSPLPKDFQTLCPGFDLAVAEEAAEYYELPELPQGQALPSLKSVLTKLCWSAFESWIWLFSDRIYETRFRSKGSLGENSGAGRQKEGSGVETTDEDLGPEKAASP</sequence>
<keyword evidence="4" id="KW-1185">Reference proteome</keyword>
<evidence type="ECO:0000313" key="4">
    <source>
        <dbReference type="Proteomes" id="UP001153076"/>
    </source>
</evidence>
<reference evidence="3" key="1">
    <citation type="submission" date="2022-04" db="EMBL/GenBank/DDBJ databases">
        <title>Carnegiea gigantea Genome sequencing and assembly v2.</title>
        <authorList>
            <person name="Copetti D."/>
            <person name="Sanderson M.J."/>
            <person name="Burquez A."/>
            <person name="Wojciechowski M.F."/>
        </authorList>
    </citation>
    <scope>NUCLEOTIDE SEQUENCE</scope>
    <source>
        <strain evidence="3">SGP5-SGP5p</strain>
        <tissue evidence="3">Aerial part</tissue>
    </source>
</reference>
<evidence type="ECO:0000313" key="3">
    <source>
        <dbReference type="EMBL" id="KAJ8430981.1"/>
    </source>
</evidence>
<dbReference type="EMBL" id="JAKOGI010000734">
    <property type="protein sequence ID" value="KAJ8430981.1"/>
    <property type="molecule type" value="Genomic_DNA"/>
</dbReference>
<dbReference type="Proteomes" id="UP001153076">
    <property type="component" value="Unassembled WGS sequence"/>
</dbReference>
<keyword evidence="2" id="KW-0472">Membrane</keyword>
<proteinExistence type="predicted"/>
<organism evidence="3 4">
    <name type="scientific">Carnegiea gigantea</name>
    <dbReference type="NCBI Taxonomy" id="171969"/>
    <lineage>
        <taxon>Eukaryota</taxon>
        <taxon>Viridiplantae</taxon>
        <taxon>Streptophyta</taxon>
        <taxon>Embryophyta</taxon>
        <taxon>Tracheophyta</taxon>
        <taxon>Spermatophyta</taxon>
        <taxon>Magnoliopsida</taxon>
        <taxon>eudicotyledons</taxon>
        <taxon>Gunneridae</taxon>
        <taxon>Pentapetalae</taxon>
        <taxon>Caryophyllales</taxon>
        <taxon>Cactineae</taxon>
        <taxon>Cactaceae</taxon>
        <taxon>Cactoideae</taxon>
        <taxon>Echinocereeae</taxon>
        <taxon>Carnegiea</taxon>
    </lineage>
</organism>
<feature type="region of interest" description="Disordered" evidence="1">
    <location>
        <begin position="157"/>
        <end position="190"/>
    </location>
</feature>
<evidence type="ECO:0000256" key="2">
    <source>
        <dbReference type="SAM" id="Phobius"/>
    </source>
</evidence>
<dbReference type="AlphaFoldDB" id="A0A9Q1Q7D8"/>
<keyword evidence="2" id="KW-1133">Transmembrane helix</keyword>
<comment type="caution">
    <text evidence="3">The sequence shown here is derived from an EMBL/GenBank/DDBJ whole genome shotgun (WGS) entry which is preliminary data.</text>
</comment>
<evidence type="ECO:0000256" key="1">
    <source>
        <dbReference type="SAM" id="MobiDB-lite"/>
    </source>
</evidence>